<accession>A0A7T2WNW7</accession>
<evidence type="ECO:0000313" key="1">
    <source>
        <dbReference type="EMBL" id="QPS33523.1"/>
    </source>
</evidence>
<protein>
    <submittedName>
        <fullName evidence="1">Uncharacterized protein</fullName>
    </submittedName>
</protein>
<dbReference type="EMBL" id="CP065682">
    <property type="protein sequence ID" value="QPS33523.1"/>
    <property type="molecule type" value="Genomic_DNA"/>
</dbReference>
<dbReference type="KEGG" id="bcau:I6G59_16595"/>
<reference evidence="1 2" key="1">
    <citation type="submission" date="2020-12" db="EMBL/GenBank/DDBJ databases">
        <title>FDA dAtabase for Regulatory Grade micrObial Sequences (FDA-ARGOS): Supporting development and validation of Infectious Disease Dx tests.</title>
        <authorList>
            <person name="Sproer C."/>
            <person name="Gronow S."/>
            <person name="Severitt S."/>
            <person name="Schroder I."/>
            <person name="Tallon L."/>
            <person name="Sadzewicz L."/>
            <person name="Zhao X."/>
            <person name="Boylan J."/>
            <person name="Ott S."/>
            <person name="Bowen H."/>
            <person name="Vavikolanu K."/>
            <person name="Mehta A."/>
            <person name="Aluvathingal J."/>
            <person name="Nadendla S."/>
            <person name="Lowell S."/>
            <person name="Myers T."/>
            <person name="Yan Y."/>
            <person name="Sichtig H."/>
        </authorList>
    </citation>
    <scope>NUCLEOTIDE SEQUENCE [LARGE SCALE GENOMIC DNA]</scope>
    <source>
        <strain evidence="1 2">FDAARGOS_902</strain>
    </source>
</reference>
<name>A0A7T2WNW7_9MICO</name>
<organism evidence="1 2">
    <name type="scientific">Brevibacterium casei</name>
    <dbReference type="NCBI Taxonomy" id="33889"/>
    <lineage>
        <taxon>Bacteria</taxon>
        <taxon>Bacillati</taxon>
        <taxon>Actinomycetota</taxon>
        <taxon>Actinomycetes</taxon>
        <taxon>Micrococcales</taxon>
        <taxon>Brevibacteriaceae</taxon>
        <taxon>Brevibacterium</taxon>
    </lineage>
</organism>
<proteinExistence type="predicted"/>
<evidence type="ECO:0000313" key="2">
    <source>
        <dbReference type="Proteomes" id="UP000594979"/>
    </source>
</evidence>
<gene>
    <name evidence="1" type="ORF">I6G59_16595</name>
</gene>
<sequence length="220" mass="24482">MIKRLGRKLTDGLAARLEFDYACNRGHSFGEYYLHGTVNEIISANIDPSKMRVHAGYAHRAIAREKPGRGRQPELDFYVKSRAGTLANVCAEVKWADSSHAKAGNVLRDLLRLALVKQSEPSTECLFILAGRMAKVESLLSTPPVAAASKDERRLLEYPRAERAPRKRAFPLVVDGESIESISKGTERFSGLPETIHTTLVTPTTIGTKRWQALVWRVTI</sequence>
<dbReference type="Proteomes" id="UP000594979">
    <property type="component" value="Chromosome"/>
</dbReference>
<dbReference type="AlphaFoldDB" id="A0A7T2WNW7"/>
<dbReference type="RefSeq" id="WP_197931926.1">
    <property type="nucleotide sequence ID" value="NZ_CP065682.1"/>
</dbReference>